<dbReference type="InterPro" id="IPR011335">
    <property type="entry name" value="Restrct_endonuc-II-like"/>
</dbReference>
<organism evidence="2 3">
    <name type="scientific">Methanomethylophilus alvi</name>
    <dbReference type="NCBI Taxonomy" id="1291540"/>
    <lineage>
        <taxon>Archaea</taxon>
        <taxon>Methanobacteriati</taxon>
        <taxon>Thermoplasmatota</taxon>
        <taxon>Thermoplasmata</taxon>
        <taxon>Methanomassiliicoccales</taxon>
        <taxon>Methanomethylophilaceae</taxon>
        <taxon>Methanomethylophilus</taxon>
    </lineage>
</organism>
<dbReference type="SUPFAM" id="SSF52980">
    <property type="entry name" value="Restriction endonuclease-like"/>
    <property type="match status" value="1"/>
</dbReference>
<gene>
    <name evidence="2" type="ORF">BKD89_04615</name>
</gene>
<dbReference type="Gene3D" id="3.90.320.10">
    <property type="match status" value="1"/>
</dbReference>
<dbReference type="OMA" id="NWIRFGF"/>
<dbReference type="Proteomes" id="UP000273278">
    <property type="component" value="Chromosome"/>
</dbReference>
<evidence type="ECO:0000313" key="2">
    <source>
        <dbReference type="EMBL" id="AYQ55085.1"/>
    </source>
</evidence>
<sequence length="270" mass="30377">MAFDGRANIVEIDDDERIVAFDLYRKKKISGTKLGPILGMSDLSTPFKVALELAGIYPGDKANKYIDAGNILEPVIRSYVRKNAKTLCTDLGLPEGTDVIVEEPVEKEKCGYDHFHDNKVFGGLVDGYIAYGGKRQAILEIKTSHDKERWLDEEGNVTIVPQTYMMQAGLYAELSGLDKIVFAVGFLEDADYDRPNFWVPTPENTVLITVDRPDMSGPMTDAEKWYHEYIDAGETPAWTDKDADLVKWLKSYDPNAKKKNGPSKNGRRRF</sequence>
<dbReference type="EMBL" id="CP017686">
    <property type="protein sequence ID" value="AYQ55085.1"/>
    <property type="molecule type" value="Genomic_DNA"/>
</dbReference>
<feature type="domain" description="YqaJ viral recombinase" evidence="1">
    <location>
        <begin position="24"/>
        <end position="176"/>
    </location>
</feature>
<evidence type="ECO:0000259" key="1">
    <source>
        <dbReference type="Pfam" id="PF09588"/>
    </source>
</evidence>
<accession>A0A3G3IGX0</accession>
<name>A0A3G3IGX0_9ARCH</name>
<dbReference type="RefSeq" id="WP_015504825.1">
    <property type="nucleotide sequence ID" value="NZ_CAYARL010000002.1"/>
</dbReference>
<dbReference type="InterPro" id="IPR019080">
    <property type="entry name" value="YqaJ_viral_recombinase"/>
</dbReference>
<proteinExistence type="predicted"/>
<dbReference type="GeneID" id="41321724"/>
<protein>
    <submittedName>
        <fullName evidence="2">Recombinase</fullName>
    </submittedName>
</protein>
<evidence type="ECO:0000313" key="3">
    <source>
        <dbReference type="Proteomes" id="UP000273278"/>
    </source>
</evidence>
<dbReference type="AlphaFoldDB" id="A0A3G3IGX0"/>
<dbReference type="InterPro" id="IPR011604">
    <property type="entry name" value="PDDEXK-like_dom_sf"/>
</dbReference>
<reference evidence="2 3" key="1">
    <citation type="submission" date="2016-10" db="EMBL/GenBank/DDBJ databases">
        <title>Complete genome of the TMA-utilizing, human hosted archaeon Methanomethylophilus alvus Gen. nov, sp. nov., strain Mx-05, derived from a pure culture.</title>
        <authorList>
            <person name="Brugere J.-F."/>
            <person name="Ben Hania W."/>
            <person name="Chaudhary P.P."/>
            <person name="Gaci N."/>
            <person name="Borrel G."/>
            <person name="Cao Van Tuat L."/>
            <person name="Fardeau M.-L."/>
            <person name="Harris H.M.B."/>
            <person name="O'Toole P.W."/>
            <person name="Ollivier B."/>
        </authorList>
    </citation>
    <scope>NUCLEOTIDE SEQUENCE [LARGE SCALE GENOMIC DNA]</scope>
    <source>
        <strain evidence="2 3">Mx-05</strain>
    </source>
</reference>
<dbReference type="Pfam" id="PF09588">
    <property type="entry name" value="YqaJ"/>
    <property type="match status" value="1"/>
</dbReference>